<dbReference type="EMBL" id="JARJCN010000043">
    <property type="protein sequence ID" value="KAJ7082913.1"/>
    <property type="molecule type" value="Genomic_DNA"/>
</dbReference>
<proteinExistence type="predicted"/>
<dbReference type="PROSITE" id="PS50181">
    <property type="entry name" value="FBOX"/>
    <property type="match status" value="1"/>
</dbReference>
<reference evidence="2" key="1">
    <citation type="submission" date="2023-03" db="EMBL/GenBank/DDBJ databases">
        <title>Massive genome expansion in bonnet fungi (Mycena s.s.) driven by repeated elements and novel gene families across ecological guilds.</title>
        <authorList>
            <consortium name="Lawrence Berkeley National Laboratory"/>
            <person name="Harder C.B."/>
            <person name="Miyauchi S."/>
            <person name="Viragh M."/>
            <person name="Kuo A."/>
            <person name="Thoen E."/>
            <person name="Andreopoulos B."/>
            <person name="Lu D."/>
            <person name="Skrede I."/>
            <person name="Drula E."/>
            <person name="Henrissat B."/>
            <person name="Morin E."/>
            <person name="Kohler A."/>
            <person name="Barry K."/>
            <person name="LaButti K."/>
            <person name="Morin E."/>
            <person name="Salamov A."/>
            <person name="Lipzen A."/>
            <person name="Mereny Z."/>
            <person name="Hegedus B."/>
            <person name="Baldrian P."/>
            <person name="Stursova M."/>
            <person name="Weitz H."/>
            <person name="Taylor A."/>
            <person name="Grigoriev I.V."/>
            <person name="Nagy L.G."/>
            <person name="Martin F."/>
            <person name="Kauserud H."/>
        </authorList>
    </citation>
    <scope>NUCLEOTIDE SEQUENCE</scope>
    <source>
        <strain evidence="2">CBHHK173m</strain>
    </source>
</reference>
<name>A0AAD6TZF3_9AGAR</name>
<evidence type="ECO:0000259" key="1">
    <source>
        <dbReference type="PROSITE" id="PS50181"/>
    </source>
</evidence>
<dbReference type="InterPro" id="IPR036047">
    <property type="entry name" value="F-box-like_dom_sf"/>
</dbReference>
<evidence type="ECO:0000313" key="3">
    <source>
        <dbReference type="Proteomes" id="UP001222325"/>
    </source>
</evidence>
<feature type="domain" description="F-box" evidence="1">
    <location>
        <begin position="22"/>
        <end position="71"/>
    </location>
</feature>
<keyword evidence="3" id="KW-1185">Reference proteome</keyword>
<protein>
    <recommendedName>
        <fullName evidence="1">F-box domain-containing protein</fullName>
    </recommendedName>
</protein>
<gene>
    <name evidence="2" type="ORF">B0H15DRAFT_852012</name>
</gene>
<evidence type="ECO:0000313" key="2">
    <source>
        <dbReference type="EMBL" id="KAJ7082913.1"/>
    </source>
</evidence>
<accession>A0AAD6TZF3</accession>
<organism evidence="2 3">
    <name type="scientific">Mycena belliarum</name>
    <dbReference type="NCBI Taxonomy" id="1033014"/>
    <lineage>
        <taxon>Eukaryota</taxon>
        <taxon>Fungi</taxon>
        <taxon>Dikarya</taxon>
        <taxon>Basidiomycota</taxon>
        <taxon>Agaricomycotina</taxon>
        <taxon>Agaricomycetes</taxon>
        <taxon>Agaricomycetidae</taxon>
        <taxon>Agaricales</taxon>
        <taxon>Marasmiineae</taxon>
        <taxon>Mycenaceae</taxon>
        <taxon>Mycena</taxon>
    </lineage>
</organism>
<dbReference type="InterPro" id="IPR001810">
    <property type="entry name" value="F-box_dom"/>
</dbReference>
<dbReference type="Proteomes" id="UP001222325">
    <property type="component" value="Unassembled WGS sequence"/>
</dbReference>
<dbReference type="Pfam" id="PF00646">
    <property type="entry name" value="F-box"/>
    <property type="match status" value="1"/>
</dbReference>
<dbReference type="SUPFAM" id="SSF81383">
    <property type="entry name" value="F-box domain"/>
    <property type="match status" value="1"/>
</dbReference>
<sequence length="343" mass="38717">MAAQLPQLVFGLPNSDGTGSSSSSLLNCPVDCVVEVLALLTPGDILHLARTSKHLRAFLLSKRQRYIWKESFLNLEGPRLPACPPGLSEPQYANLVFSCHCHSCFKVHNYVVDWDLRVRYCSKCKRDHTRKFNKENPPKLSCDPGVDVQKLISIRPPTMGPAFLYTDLGVATRTYEALDPEARLKYLVSSNRALVDRRIHARECRAWVDEIARQAALAREALKSERVQAIHDRLEALGWSEELRANTLCPHGSLATQYNAIAGKYEALTDLGWVVVKPRLEALLTEVRRLESVRKASLAESARRAAELLKLSPREQRAAAQREHRSWIEYLKGQRKTGKTPPY</sequence>
<dbReference type="AlphaFoldDB" id="A0AAD6TZF3"/>
<comment type="caution">
    <text evidence="2">The sequence shown here is derived from an EMBL/GenBank/DDBJ whole genome shotgun (WGS) entry which is preliminary data.</text>
</comment>